<dbReference type="SUPFAM" id="SSF56281">
    <property type="entry name" value="Metallo-hydrolase/oxidoreductase"/>
    <property type="match status" value="1"/>
</dbReference>
<dbReference type="Proteomes" id="UP000198531">
    <property type="component" value="Unassembled WGS sequence"/>
</dbReference>
<dbReference type="AlphaFoldDB" id="A0A1I6GLM6"/>
<dbReference type="STRING" id="553469.SAMN04487947_1342"/>
<dbReference type="Pfam" id="PF00753">
    <property type="entry name" value="Lactamase_B"/>
    <property type="match status" value="1"/>
</dbReference>
<feature type="domain" description="Metallo-beta-lactamase" evidence="1">
    <location>
        <begin position="15"/>
        <end position="205"/>
    </location>
</feature>
<evidence type="ECO:0000313" key="2">
    <source>
        <dbReference type="EMBL" id="SFR43041.1"/>
    </source>
</evidence>
<dbReference type="EMBL" id="FOYT01000001">
    <property type="protein sequence ID" value="SFR43041.1"/>
    <property type="molecule type" value="Genomic_DNA"/>
</dbReference>
<gene>
    <name evidence="2" type="ORF">SAMN04487947_1342</name>
</gene>
<proteinExistence type="predicted"/>
<evidence type="ECO:0000313" key="3">
    <source>
        <dbReference type="Proteomes" id="UP000198531"/>
    </source>
</evidence>
<dbReference type="InterPro" id="IPR036866">
    <property type="entry name" value="RibonucZ/Hydroxyglut_hydro"/>
</dbReference>
<dbReference type="RefSeq" id="WP_089805763.1">
    <property type="nucleotide sequence ID" value="NZ_FOYT01000001.1"/>
</dbReference>
<dbReference type="PANTHER" id="PTHR42951:SF4">
    <property type="entry name" value="ACYL-COENZYME A THIOESTERASE MBLAC2"/>
    <property type="match status" value="1"/>
</dbReference>
<evidence type="ECO:0000259" key="1">
    <source>
        <dbReference type="SMART" id="SM00849"/>
    </source>
</evidence>
<dbReference type="CDD" id="cd07721">
    <property type="entry name" value="yflN-like_MBL-fold"/>
    <property type="match status" value="1"/>
</dbReference>
<dbReference type="Gene3D" id="3.60.15.10">
    <property type="entry name" value="Ribonuclease Z/Hydroxyacylglutathione hydrolase-like"/>
    <property type="match status" value="1"/>
</dbReference>
<keyword evidence="3" id="KW-1185">Reference proteome</keyword>
<dbReference type="InterPro" id="IPR050855">
    <property type="entry name" value="NDM-1-like"/>
</dbReference>
<protein>
    <submittedName>
        <fullName evidence="2">Glyoxylase, beta-lactamase superfamily II</fullName>
    </submittedName>
</protein>
<organism evidence="2 3">
    <name type="scientific">Halogeometricum rufum</name>
    <dbReference type="NCBI Taxonomy" id="553469"/>
    <lineage>
        <taxon>Archaea</taxon>
        <taxon>Methanobacteriati</taxon>
        <taxon>Methanobacteriota</taxon>
        <taxon>Stenosarchaea group</taxon>
        <taxon>Halobacteria</taxon>
        <taxon>Halobacteriales</taxon>
        <taxon>Haloferacaceae</taxon>
        <taxon>Halogeometricum</taxon>
    </lineage>
</organism>
<dbReference type="SMART" id="SM00849">
    <property type="entry name" value="Lactamase_B"/>
    <property type="match status" value="1"/>
</dbReference>
<name>A0A1I6GLM6_9EURY</name>
<dbReference type="OrthoDB" id="197151at2157"/>
<reference evidence="3" key="1">
    <citation type="submission" date="2016-10" db="EMBL/GenBank/DDBJ databases">
        <authorList>
            <person name="Varghese N."/>
            <person name="Submissions S."/>
        </authorList>
    </citation>
    <scope>NUCLEOTIDE SEQUENCE [LARGE SCALE GENOMIC DNA]</scope>
    <source>
        <strain evidence="3">CGMCC 1.7736</strain>
    </source>
</reference>
<sequence>MTLEPGAVRRFRCRGVNAYLVDDDGTVTLVDAGTPWDGDRMRRMLSESGLSPADVDRVLLTHYDLDHVGTLATLGLDPAVPVYAAEPDASFLLGDADPPLGNHKGAFQRAARLFLDVPDNEVRRVNDGDEIGGFVAHRAPGHTPGHVVYHHADHGAAFLGDLVTESGGRLSPSPWAICYDVERNRASLADVADRIDPFEAACVGHGEPLRTGGYDALRRAAAEL</sequence>
<accession>A0A1I6GLM6</accession>
<dbReference type="InterPro" id="IPR001279">
    <property type="entry name" value="Metallo-B-lactamas"/>
</dbReference>
<dbReference type="PANTHER" id="PTHR42951">
    <property type="entry name" value="METALLO-BETA-LACTAMASE DOMAIN-CONTAINING"/>
    <property type="match status" value="1"/>
</dbReference>